<protein>
    <submittedName>
        <fullName evidence="1">Uncharacterized protein</fullName>
    </submittedName>
</protein>
<sequence>MADHNPLLLEVKLTGWQRPRKDWMFERALLNDSLYIQHMCKRLSDFLEVNMGTAPLEILWDTLKAVIWGETLGFCIRRQKLVAAQELMGKLNAAEEQLIKAVAPGTGIEQALHQTSIAKMLLDKSATEKIAAKYMARRSECYEYSEKVGHILAVKRHPSG</sequence>
<accession>A0AAV7W1U8</accession>
<evidence type="ECO:0000313" key="2">
    <source>
        <dbReference type="Proteomes" id="UP001066276"/>
    </source>
</evidence>
<keyword evidence="2" id="KW-1185">Reference proteome</keyword>
<gene>
    <name evidence="1" type="ORF">NDU88_001548</name>
</gene>
<comment type="caution">
    <text evidence="1">The sequence shown here is derived from an EMBL/GenBank/DDBJ whole genome shotgun (WGS) entry which is preliminary data.</text>
</comment>
<dbReference type="Proteomes" id="UP001066276">
    <property type="component" value="Chromosome 1_2"/>
</dbReference>
<name>A0AAV7W1U8_PLEWA</name>
<proteinExistence type="predicted"/>
<dbReference type="AlphaFoldDB" id="A0AAV7W1U8"/>
<dbReference type="EMBL" id="JANPWB010000002">
    <property type="protein sequence ID" value="KAJ1206139.1"/>
    <property type="molecule type" value="Genomic_DNA"/>
</dbReference>
<reference evidence="1" key="1">
    <citation type="journal article" date="2022" name="bioRxiv">
        <title>Sequencing and chromosome-scale assembly of the giantPleurodeles waltlgenome.</title>
        <authorList>
            <person name="Brown T."/>
            <person name="Elewa A."/>
            <person name="Iarovenko S."/>
            <person name="Subramanian E."/>
            <person name="Araus A.J."/>
            <person name="Petzold A."/>
            <person name="Susuki M."/>
            <person name="Suzuki K.-i.T."/>
            <person name="Hayashi T."/>
            <person name="Toyoda A."/>
            <person name="Oliveira C."/>
            <person name="Osipova E."/>
            <person name="Leigh N.D."/>
            <person name="Simon A."/>
            <person name="Yun M.H."/>
        </authorList>
    </citation>
    <scope>NUCLEOTIDE SEQUENCE</scope>
    <source>
        <strain evidence="1">20211129_DDA</strain>
        <tissue evidence="1">Liver</tissue>
    </source>
</reference>
<organism evidence="1 2">
    <name type="scientific">Pleurodeles waltl</name>
    <name type="common">Iberian ribbed newt</name>
    <dbReference type="NCBI Taxonomy" id="8319"/>
    <lineage>
        <taxon>Eukaryota</taxon>
        <taxon>Metazoa</taxon>
        <taxon>Chordata</taxon>
        <taxon>Craniata</taxon>
        <taxon>Vertebrata</taxon>
        <taxon>Euteleostomi</taxon>
        <taxon>Amphibia</taxon>
        <taxon>Batrachia</taxon>
        <taxon>Caudata</taxon>
        <taxon>Salamandroidea</taxon>
        <taxon>Salamandridae</taxon>
        <taxon>Pleurodelinae</taxon>
        <taxon>Pleurodeles</taxon>
    </lineage>
</organism>
<evidence type="ECO:0000313" key="1">
    <source>
        <dbReference type="EMBL" id="KAJ1206139.1"/>
    </source>
</evidence>